<dbReference type="InterPro" id="IPR039018">
    <property type="entry name" value="VapC20-like"/>
</dbReference>
<dbReference type="SUPFAM" id="SSF88723">
    <property type="entry name" value="PIN domain-like"/>
    <property type="match status" value="1"/>
</dbReference>
<accession>T0Z5K8</accession>
<gene>
    <name evidence="2" type="ORF">B1B_15353</name>
</gene>
<protein>
    <submittedName>
        <fullName evidence="2">PilT protein domain protein</fullName>
    </submittedName>
</protein>
<reference evidence="2" key="1">
    <citation type="submission" date="2013-08" db="EMBL/GenBank/DDBJ databases">
        <authorList>
            <person name="Mendez C."/>
            <person name="Richter M."/>
            <person name="Ferrer M."/>
            <person name="Sanchez J."/>
        </authorList>
    </citation>
    <scope>NUCLEOTIDE SEQUENCE</scope>
</reference>
<proteinExistence type="predicted"/>
<dbReference type="EMBL" id="AUZY01010217">
    <property type="protein sequence ID" value="EQD39437.1"/>
    <property type="molecule type" value="Genomic_DNA"/>
</dbReference>
<feature type="domain" description="PIN" evidence="1">
    <location>
        <begin position="6"/>
        <end position="128"/>
    </location>
</feature>
<dbReference type="GO" id="GO:0016075">
    <property type="term" value="P:rRNA catabolic process"/>
    <property type="evidence" value="ECO:0007669"/>
    <property type="project" value="TreeGrafter"/>
</dbReference>
<comment type="caution">
    <text evidence="2">The sequence shown here is derived from an EMBL/GenBank/DDBJ whole genome shotgun (WGS) entry which is preliminary data.</text>
</comment>
<sequence>MSGPIVLLDTNVFVSARNRHESGHEVCRRLLDRIDEGKIQAQVSTVSIAEIRAGLLPSEARTMWQAFVSHILTSPYYRVEPVDVAIAEMAGQLRSDTKLSLPDALIVATGRLKGAAFLVTQDRQLGRLQTVVEVRTPQQ</sequence>
<reference evidence="2" key="2">
    <citation type="journal article" date="2014" name="ISME J.">
        <title>Microbial stratification in low pH oxic and suboxic macroscopic growths along an acid mine drainage.</title>
        <authorList>
            <person name="Mendez-Garcia C."/>
            <person name="Mesa V."/>
            <person name="Sprenger R.R."/>
            <person name="Richter M."/>
            <person name="Diez M.S."/>
            <person name="Solano J."/>
            <person name="Bargiela R."/>
            <person name="Golyshina O.V."/>
            <person name="Manteca A."/>
            <person name="Ramos J.L."/>
            <person name="Gallego J.R."/>
            <person name="Llorente I."/>
            <person name="Martins Dos Santos V.A."/>
            <person name="Jensen O.N."/>
            <person name="Pelaez A.I."/>
            <person name="Sanchez J."/>
            <person name="Ferrer M."/>
        </authorList>
    </citation>
    <scope>NUCLEOTIDE SEQUENCE</scope>
</reference>
<dbReference type="GO" id="GO:0004521">
    <property type="term" value="F:RNA endonuclease activity"/>
    <property type="evidence" value="ECO:0007669"/>
    <property type="project" value="InterPro"/>
</dbReference>
<evidence type="ECO:0000259" key="1">
    <source>
        <dbReference type="Pfam" id="PF01850"/>
    </source>
</evidence>
<dbReference type="InterPro" id="IPR002716">
    <property type="entry name" value="PIN_dom"/>
</dbReference>
<dbReference type="Pfam" id="PF01850">
    <property type="entry name" value="PIN"/>
    <property type="match status" value="1"/>
</dbReference>
<name>T0Z5K8_9ZZZZ</name>
<feature type="non-terminal residue" evidence="2">
    <location>
        <position position="139"/>
    </location>
</feature>
<dbReference type="AlphaFoldDB" id="T0Z5K8"/>
<dbReference type="InterPro" id="IPR029060">
    <property type="entry name" value="PIN-like_dom_sf"/>
</dbReference>
<organism evidence="2">
    <name type="scientific">mine drainage metagenome</name>
    <dbReference type="NCBI Taxonomy" id="410659"/>
    <lineage>
        <taxon>unclassified sequences</taxon>
        <taxon>metagenomes</taxon>
        <taxon>ecological metagenomes</taxon>
    </lineage>
</organism>
<evidence type="ECO:0000313" key="2">
    <source>
        <dbReference type="EMBL" id="EQD39437.1"/>
    </source>
</evidence>
<dbReference type="PANTHER" id="PTHR42188">
    <property type="entry name" value="23S RRNA-SPECIFIC ENDONUCLEASE VAPC20"/>
    <property type="match status" value="1"/>
</dbReference>
<dbReference type="PANTHER" id="PTHR42188:SF1">
    <property type="entry name" value="23S RRNA-SPECIFIC ENDONUCLEASE VAPC20"/>
    <property type="match status" value="1"/>
</dbReference>
<dbReference type="Gene3D" id="3.40.50.1010">
    <property type="entry name" value="5'-nuclease"/>
    <property type="match status" value="1"/>
</dbReference>